<proteinExistence type="predicted"/>
<dbReference type="EMBL" id="RBNI01000401">
    <property type="protein sequence ID" value="RUP51844.1"/>
    <property type="molecule type" value="Genomic_DNA"/>
</dbReference>
<comment type="caution">
    <text evidence="1">The sequence shown here is derived from an EMBL/GenBank/DDBJ whole genome shotgun (WGS) entry which is preliminary data.</text>
</comment>
<dbReference type="AlphaFoldDB" id="A0A433DLV2"/>
<protein>
    <submittedName>
        <fullName evidence="1">Uncharacterized protein</fullName>
    </submittedName>
</protein>
<accession>A0A433DLV2</accession>
<reference evidence="1 2" key="1">
    <citation type="journal article" date="2018" name="New Phytol.">
        <title>Phylogenomics of Endogonaceae and evolution of mycorrhizas within Mucoromycota.</title>
        <authorList>
            <person name="Chang Y."/>
            <person name="Desiro A."/>
            <person name="Na H."/>
            <person name="Sandor L."/>
            <person name="Lipzen A."/>
            <person name="Clum A."/>
            <person name="Barry K."/>
            <person name="Grigoriev I.V."/>
            <person name="Martin F.M."/>
            <person name="Stajich J.E."/>
            <person name="Smith M.E."/>
            <person name="Bonito G."/>
            <person name="Spatafora J.W."/>
        </authorList>
    </citation>
    <scope>NUCLEOTIDE SEQUENCE [LARGE SCALE GENOMIC DNA]</scope>
    <source>
        <strain evidence="1 2">GMNB39</strain>
    </source>
</reference>
<sequence>MCCGGQNCRSNSDGQAVRAGTGFVAEAAITIGVAMLIGTYSCSCISRTAKGFLETSAAVGKDWWRRTGC</sequence>
<dbReference type="Proteomes" id="UP000268093">
    <property type="component" value="Unassembled WGS sequence"/>
</dbReference>
<evidence type="ECO:0000313" key="2">
    <source>
        <dbReference type="Proteomes" id="UP000268093"/>
    </source>
</evidence>
<evidence type="ECO:0000313" key="1">
    <source>
        <dbReference type="EMBL" id="RUP51844.1"/>
    </source>
</evidence>
<name>A0A433DLV2_9FUNG</name>
<gene>
    <name evidence="1" type="ORF">BC936DRAFT_145240</name>
</gene>
<keyword evidence="2" id="KW-1185">Reference proteome</keyword>
<organism evidence="1 2">
    <name type="scientific">Jimgerdemannia flammicorona</name>
    <dbReference type="NCBI Taxonomy" id="994334"/>
    <lineage>
        <taxon>Eukaryota</taxon>
        <taxon>Fungi</taxon>
        <taxon>Fungi incertae sedis</taxon>
        <taxon>Mucoromycota</taxon>
        <taxon>Mucoromycotina</taxon>
        <taxon>Endogonomycetes</taxon>
        <taxon>Endogonales</taxon>
        <taxon>Endogonaceae</taxon>
        <taxon>Jimgerdemannia</taxon>
    </lineage>
</organism>